<comment type="caution">
    <text evidence="4">The sequence shown here is derived from an EMBL/GenBank/DDBJ whole genome shotgun (WGS) entry which is preliminary data.</text>
</comment>
<reference evidence="4 5" key="1">
    <citation type="submission" date="2020-05" db="EMBL/GenBank/DDBJ databases">
        <title>Azospirillum oleiclasticum sp. nov, a nitrogen-fixing and heavy crude oil-emulsifying bacterium isolated from the crude oil of Yumen Oilfield.</title>
        <authorList>
            <person name="Wu D."/>
            <person name="Cai M."/>
            <person name="Zhang X."/>
        </authorList>
    </citation>
    <scope>NUCLEOTIDE SEQUENCE [LARGE SCALE GENOMIC DNA]</scope>
    <source>
        <strain evidence="4 5">ROY-1-1-2</strain>
    </source>
</reference>
<evidence type="ECO:0000256" key="2">
    <source>
        <dbReference type="SAM" id="SignalP"/>
    </source>
</evidence>
<dbReference type="Proteomes" id="UP000584642">
    <property type="component" value="Unassembled WGS sequence"/>
</dbReference>
<dbReference type="EMBL" id="JABFDB010000032">
    <property type="protein sequence ID" value="NYZ23850.1"/>
    <property type="molecule type" value="Genomic_DNA"/>
</dbReference>
<feature type="region of interest" description="Disordered" evidence="1">
    <location>
        <begin position="119"/>
        <end position="143"/>
    </location>
</feature>
<dbReference type="Gene3D" id="2.30.30.240">
    <property type="entry name" value="PRC-barrel domain"/>
    <property type="match status" value="1"/>
</dbReference>
<keyword evidence="2" id="KW-0732">Signal</keyword>
<sequence>MRTLTALILAASVATPAMAQSDTPLAPRDPVVAANPPPANVKVRLVEHLIGTDAAAPDGRKVGAVENILVKPDGTVAGLVLEWGGVAGIGERRVALPWSEAKLSTGAKQVVVDADRDKLESMPQYDADTPAASGVDPDVKPLR</sequence>
<keyword evidence="5" id="KW-1185">Reference proteome</keyword>
<dbReference type="InterPro" id="IPR011033">
    <property type="entry name" value="PRC_barrel-like_sf"/>
</dbReference>
<feature type="domain" description="PRC-barrel" evidence="3">
    <location>
        <begin position="49"/>
        <end position="118"/>
    </location>
</feature>
<feature type="chain" id="PRO_5046679198" evidence="2">
    <location>
        <begin position="20"/>
        <end position="143"/>
    </location>
</feature>
<feature type="signal peptide" evidence="2">
    <location>
        <begin position="1"/>
        <end position="19"/>
    </location>
</feature>
<accession>A0ABX2THN6</accession>
<dbReference type="SUPFAM" id="SSF50346">
    <property type="entry name" value="PRC-barrel domain"/>
    <property type="match status" value="1"/>
</dbReference>
<evidence type="ECO:0000256" key="1">
    <source>
        <dbReference type="SAM" id="MobiDB-lite"/>
    </source>
</evidence>
<gene>
    <name evidence="4" type="ORF">HND93_29465</name>
</gene>
<dbReference type="InterPro" id="IPR027275">
    <property type="entry name" value="PRC-brl_dom"/>
</dbReference>
<protein>
    <submittedName>
        <fullName evidence="4">PRC-barrel domain-containing protein</fullName>
    </submittedName>
</protein>
<dbReference type="PANTHER" id="PTHR36505:SF1">
    <property type="entry name" value="BLR1072 PROTEIN"/>
    <property type="match status" value="1"/>
</dbReference>
<organism evidence="4 5">
    <name type="scientific">Azospirillum oleiclasticum</name>
    <dbReference type="NCBI Taxonomy" id="2735135"/>
    <lineage>
        <taxon>Bacteria</taxon>
        <taxon>Pseudomonadati</taxon>
        <taxon>Pseudomonadota</taxon>
        <taxon>Alphaproteobacteria</taxon>
        <taxon>Rhodospirillales</taxon>
        <taxon>Azospirillaceae</taxon>
        <taxon>Azospirillum</taxon>
    </lineage>
</organism>
<evidence type="ECO:0000313" key="5">
    <source>
        <dbReference type="Proteomes" id="UP000584642"/>
    </source>
</evidence>
<dbReference type="PANTHER" id="PTHR36505">
    <property type="entry name" value="BLR1072 PROTEIN"/>
    <property type="match status" value="1"/>
</dbReference>
<evidence type="ECO:0000313" key="4">
    <source>
        <dbReference type="EMBL" id="NYZ23850.1"/>
    </source>
</evidence>
<evidence type="ECO:0000259" key="3">
    <source>
        <dbReference type="Pfam" id="PF05239"/>
    </source>
</evidence>
<dbReference type="RefSeq" id="WP_180285631.1">
    <property type="nucleotide sequence ID" value="NZ_JABFDB010000032.1"/>
</dbReference>
<proteinExistence type="predicted"/>
<dbReference type="Pfam" id="PF05239">
    <property type="entry name" value="PRC"/>
    <property type="match status" value="1"/>
</dbReference>
<name>A0ABX2THN6_9PROT</name>